<name>A0A1S6IVL7_9FIRM</name>
<dbReference type="InterPro" id="IPR050508">
    <property type="entry name" value="Methyltransf_Superfamily"/>
</dbReference>
<accession>A0A1S6IVL7</accession>
<dbReference type="Pfam" id="PF13649">
    <property type="entry name" value="Methyltransf_25"/>
    <property type="match status" value="1"/>
</dbReference>
<dbReference type="InterPro" id="IPR041698">
    <property type="entry name" value="Methyltransf_25"/>
</dbReference>
<gene>
    <name evidence="2" type="ORF">B0537_06750</name>
</gene>
<dbReference type="PANTHER" id="PTHR42912:SF80">
    <property type="entry name" value="METHYLTRANSFERASE DOMAIN-CONTAINING PROTEIN"/>
    <property type="match status" value="1"/>
</dbReference>
<dbReference type="SUPFAM" id="SSF53335">
    <property type="entry name" value="S-adenosyl-L-methionine-dependent methyltransferases"/>
    <property type="match status" value="1"/>
</dbReference>
<feature type="domain" description="Methyltransferase" evidence="1">
    <location>
        <begin position="72"/>
        <end position="164"/>
    </location>
</feature>
<dbReference type="AlphaFoldDB" id="A0A1S6IVL7"/>
<dbReference type="Gene3D" id="3.40.50.150">
    <property type="entry name" value="Vaccinia Virus protein VP39"/>
    <property type="match status" value="1"/>
</dbReference>
<dbReference type="CDD" id="cd02440">
    <property type="entry name" value="AdoMet_MTases"/>
    <property type="match status" value="1"/>
</dbReference>
<protein>
    <recommendedName>
        <fullName evidence="1">Methyltransferase domain-containing protein</fullName>
    </recommendedName>
</protein>
<dbReference type="RefSeq" id="WP_077713833.1">
    <property type="nucleotide sequence ID" value="NZ_CP019698.1"/>
</dbReference>
<dbReference type="Proteomes" id="UP000189464">
    <property type="component" value="Chromosome"/>
</dbReference>
<reference evidence="2 3" key="1">
    <citation type="journal article" date="2016" name="Int. J. Syst. Evol. Microbiol.">
        <title>Desulfotomaculum ferrireducens sp. nov., a moderately thermophilic sulfate-reducing and dissimilatory Fe(III)-reducing bacterium isolated from compost.</title>
        <authorList>
            <person name="Yang G."/>
            <person name="Guo J."/>
            <person name="Zhuang L."/>
            <person name="Yuan Y."/>
            <person name="Zhou S."/>
        </authorList>
    </citation>
    <scope>NUCLEOTIDE SEQUENCE [LARGE SCALE GENOMIC DNA]</scope>
    <source>
        <strain evidence="2 3">GSS09</strain>
    </source>
</reference>
<proteinExistence type="predicted"/>
<dbReference type="KEGG" id="dfg:B0537_06750"/>
<organism evidence="2 3">
    <name type="scientific">Desulforamulus ferrireducens</name>
    <dbReference type="NCBI Taxonomy" id="1833852"/>
    <lineage>
        <taxon>Bacteria</taxon>
        <taxon>Bacillati</taxon>
        <taxon>Bacillota</taxon>
        <taxon>Clostridia</taxon>
        <taxon>Eubacteriales</taxon>
        <taxon>Peptococcaceae</taxon>
        <taxon>Desulforamulus</taxon>
    </lineage>
</organism>
<keyword evidence="3" id="KW-1185">Reference proteome</keyword>
<dbReference type="InterPro" id="IPR029063">
    <property type="entry name" value="SAM-dependent_MTases_sf"/>
</dbReference>
<dbReference type="EMBL" id="CP019698">
    <property type="protein sequence ID" value="AQS58806.1"/>
    <property type="molecule type" value="Genomic_DNA"/>
</dbReference>
<dbReference type="OrthoDB" id="9784101at2"/>
<dbReference type="STRING" id="1833852.B0537_06750"/>
<dbReference type="GO" id="GO:0008168">
    <property type="term" value="F:methyltransferase activity"/>
    <property type="evidence" value="ECO:0007669"/>
    <property type="project" value="TreeGrafter"/>
</dbReference>
<sequence>MISPQNFVPEEITYLLFGINPEEYYRKRFFEKTKLDVKAENLAIRKTIIYQKSQYLIDLIKQLGGEHQQLKVLDVGCGSGFIGARVKHFIPNTQLFGIDMSGDCINTAKRNGYDHVMAHNVINNLPYAADSFDLVFTMDFFGHVEFRYKDNIISEIHRVTKKGGHGFHGIEAGFINYFTCNPKDPHDPVRKYVHIEGHIGVEPLEDIARRFSQHFNILSAFPWPIRPFLNIDNILAANVWGEEFTKAFSMVDSSNSRIAADLVLGHCTKYFTDLLMKIYGTVLTKDHMHQKEGGKIVAEELLQGMGFAIITMIKP</sequence>
<dbReference type="PANTHER" id="PTHR42912">
    <property type="entry name" value="METHYLTRANSFERASE"/>
    <property type="match status" value="1"/>
</dbReference>
<evidence type="ECO:0000313" key="3">
    <source>
        <dbReference type="Proteomes" id="UP000189464"/>
    </source>
</evidence>
<evidence type="ECO:0000259" key="1">
    <source>
        <dbReference type="Pfam" id="PF13649"/>
    </source>
</evidence>
<evidence type="ECO:0000313" key="2">
    <source>
        <dbReference type="EMBL" id="AQS58806.1"/>
    </source>
</evidence>